<comment type="subcellular location">
    <subcellularLocation>
        <location evidence="1">Cell membrane</location>
        <topology evidence="1">Multi-pass membrane protein</topology>
    </subcellularLocation>
</comment>
<evidence type="ECO:0000313" key="7">
    <source>
        <dbReference type="EMBL" id="SDP19707.1"/>
    </source>
</evidence>
<dbReference type="GO" id="GO:0043190">
    <property type="term" value="C:ATP-binding cassette (ABC) transporter complex"/>
    <property type="evidence" value="ECO:0007669"/>
    <property type="project" value="InterPro"/>
</dbReference>
<evidence type="ECO:0000256" key="4">
    <source>
        <dbReference type="ARBA" id="ARBA00022989"/>
    </source>
</evidence>
<dbReference type="InterPro" id="IPR003339">
    <property type="entry name" value="ABC/ECF_trnsptr_transmembrane"/>
</dbReference>
<dbReference type="EMBL" id="LT629711">
    <property type="protein sequence ID" value="SDP19707.1"/>
    <property type="molecule type" value="Genomic_DNA"/>
</dbReference>
<sequence>MGAGHGHHLHFHGHSPVHRLPAHAKLLALLAFVLVVVLTPRTAFAAYAVYLLLVVVAQRASRVPLGYFVKRMVVELPFVVFALLMPFVATGPRVEVGPLHLSEHGLLGAWALLAKGTLGVMASLVLATTTEPRHVVAGLEQLRLPGQLVQIMGFMVRYLEVVTGELARMKVARESRGFQPRNVRAWPALASTAGALFIRSYERGERVHLAMLSRGYTGSLPVTHPRTATAEQWRLAGILPVAALATLVVAVAR</sequence>
<evidence type="ECO:0000256" key="5">
    <source>
        <dbReference type="ARBA" id="ARBA00023136"/>
    </source>
</evidence>
<protein>
    <submittedName>
        <fullName evidence="7">Cobalt/nickel transport system permease protein</fullName>
    </submittedName>
</protein>
<evidence type="ECO:0000256" key="6">
    <source>
        <dbReference type="SAM" id="Phobius"/>
    </source>
</evidence>
<dbReference type="PANTHER" id="PTHR34857:SF2">
    <property type="entry name" value="SLL0384 PROTEIN"/>
    <property type="match status" value="1"/>
</dbReference>
<dbReference type="NCBIfam" id="TIGR02454">
    <property type="entry name" value="ECF_T_CbiQ"/>
    <property type="match status" value="1"/>
</dbReference>
<dbReference type="InterPro" id="IPR051611">
    <property type="entry name" value="ECF_transporter_component"/>
</dbReference>
<accession>A0A1H0QQS7</accession>
<keyword evidence="2" id="KW-1003">Cell membrane</keyword>
<dbReference type="Proteomes" id="UP000199077">
    <property type="component" value="Chromosome I"/>
</dbReference>
<feature type="transmembrane region" description="Helical" evidence="6">
    <location>
        <begin position="26"/>
        <end position="56"/>
    </location>
</feature>
<feature type="transmembrane region" description="Helical" evidence="6">
    <location>
        <begin position="233"/>
        <end position="252"/>
    </location>
</feature>
<evidence type="ECO:0000256" key="3">
    <source>
        <dbReference type="ARBA" id="ARBA00022692"/>
    </source>
</evidence>
<organism evidence="7 8">
    <name type="scientific">Pedococcus dokdonensis</name>
    <dbReference type="NCBI Taxonomy" id="443156"/>
    <lineage>
        <taxon>Bacteria</taxon>
        <taxon>Bacillati</taxon>
        <taxon>Actinomycetota</taxon>
        <taxon>Actinomycetes</taxon>
        <taxon>Micrococcales</taxon>
        <taxon>Intrasporangiaceae</taxon>
        <taxon>Pedococcus</taxon>
    </lineage>
</organism>
<feature type="transmembrane region" description="Helical" evidence="6">
    <location>
        <begin position="109"/>
        <end position="127"/>
    </location>
</feature>
<feature type="transmembrane region" description="Helical" evidence="6">
    <location>
        <begin position="68"/>
        <end position="89"/>
    </location>
</feature>
<dbReference type="RefSeq" id="WP_091784012.1">
    <property type="nucleotide sequence ID" value="NZ_LT629711.1"/>
</dbReference>
<keyword evidence="5 6" id="KW-0472">Membrane</keyword>
<evidence type="ECO:0000256" key="2">
    <source>
        <dbReference type="ARBA" id="ARBA00022475"/>
    </source>
</evidence>
<gene>
    <name evidence="7" type="ORF">SAMN04489867_1701</name>
</gene>
<keyword evidence="8" id="KW-1185">Reference proteome</keyword>
<dbReference type="GO" id="GO:0006824">
    <property type="term" value="P:cobalt ion transport"/>
    <property type="evidence" value="ECO:0007669"/>
    <property type="project" value="InterPro"/>
</dbReference>
<proteinExistence type="predicted"/>
<dbReference type="Pfam" id="PF02361">
    <property type="entry name" value="CbiQ"/>
    <property type="match status" value="1"/>
</dbReference>
<dbReference type="InterPro" id="IPR012809">
    <property type="entry name" value="ECF_CbiQ"/>
</dbReference>
<name>A0A1H0QQS7_9MICO</name>
<dbReference type="OrthoDB" id="4533at2"/>
<keyword evidence="3 6" id="KW-0812">Transmembrane</keyword>
<evidence type="ECO:0000313" key="8">
    <source>
        <dbReference type="Proteomes" id="UP000199077"/>
    </source>
</evidence>
<dbReference type="PANTHER" id="PTHR34857">
    <property type="entry name" value="SLL0384 PROTEIN"/>
    <property type="match status" value="1"/>
</dbReference>
<dbReference type="STRING" id="443156.SAMN04489867_1701"/>
<keyword evidence="4 6" id="KW-1133">Transmembrane helix</keyword>
<dbReference type="AlphaFoldDB" id="A0A1H0QQS7"/>
<evidence type="ECO:0000256" key="1">
    <source>
        <dbReference type="ARBA" id="ARBA00004651"/>
    </source>
</evidence>
<reference evidence="8" key="1">
    <citation type="submission" date="2016-10" db="EMBL/GenBank/DDBJ databases">
        <authorList>
            <person name="Varghese N."/>
            <person name="Submissions S."/>
        </authorList>
    </citation>
    <scope>NUCLEOTIDE SEQUENCE [LARGE SCALE GENOMIC DNA]</scope>
    <source>
        <strain evidence="8">DSM 22329</strain>
    </source>
</reference>
<dbReference type="CDD" id="cd16914">
    <property type="entry name" value="EcfT"/>
    <property type="match status" value="1"/>
</dbReference>